<sequence>MTYGWWGCGAGMGFHRPIRRAARPVFVPNCCGWFASTTLGLTRLFQGHLPACKRGCREWLRFRGVAFPQTTVAALPHGPSGNVRIHEVRGNYPIPRHRASSTSSHLTKALSSLMISIDRVFIDFPFAEKKFRPGGLCLRPLLHREAGFIRNAIYKLFIPRGGSGLKITGHSMEMSAPPRISFLLEISEHGRPVLSTPQNIFVPLSQCHPRFLFQGIPLGAASNVGMKRWSSQSRVVDEPERPERREMDTLELT</sequence>
<name>A0A0J6YSL9_COCIT</name>
<dbReference type="EMBL" id="DS028100">
    <property type="protein sequence ID" value="KMP09978.1"/>
    <property type="molecule type" value="Genomic_DNA"/>
</dbReference>
<dbReference type="AlphaFoldDB" id="A0A0J6YSL9"/>
<feature type="region of interest" description="Disordered" evidence="1">
    <location>
        <begin position="229"/>
        <end position="253"/>
    </location>
</feature>
<evidence type="ECO:0000256" key="1">
    <source>
        <dbReference type="SAM" id="MobiDB-lite"/>
    </source>
</evidence>
<evidence type="ECO:0000313" key="3">
    <source>
        <dbReference type="Proteomes" id="UP000054565"/>
    </source>
</evidence>
<organism evidence="2 3">
    <name type="scientific">Coccidioides immitis RMSCC 2394</name>
    <dbReference type="NCBI Taxonomy" id="404692"/>
    <lineage>
        <taxon>Eukaryota</taxon>
        <taxon>Fungi</taxon>
        <taxon>Dikarya</taxon>
        <taxon>Ascomycota</taxon>
        <taxon>Pezizomycotina</taxon>
        <taxon>Eurotiomycetes</taxon>
        <taxon>Eurotiomycetidae</taxon>
        <taxon>Onygenales</taxon>
        <taxon>Onygenaceae</taxon>
        <taxon>Coccidioides</taxon>
    </lineage>
</organism>
<proteinExistence type="predicted"/>
<evidence type="ECO:0000313" key="2">
    <source>
        <dbReference type="EMBL" id="KMP09978.1"/>
    </source>
</evidence>
<dbReference type="Proteomes" id="UP000054565">
    <property type="component" value="Unassembled WGS sequence"/>
</dbReference>
<reference evidence="3" key="1">
    <citation type="journal article" date="2010" name="Genome Res.">
        <title>Population genomic sequencing of Coccidioides fungi reveals recent hybridization and transposon control.</title>
        <authorList>
            <person name="Neafsey D.E."/>
            <person name="Barker B.M."/>
            <person name="Sharpton T.J."/>
            <person name="Stajich J.E."/>
            <person name="Park D.J."/>
            <person name="Whiston E."/>
            <person name="Hung C.-Y."/>
            <person name="McMahan C."/>
            <person name="White J."/>
            <person name="Sykes S."/>
            <person name="Heiman D."/>
            <person name="Young S."/>
            <person name="Zeng Q."/>
            <person name="Abouelleil A."/>
            <person name="Aftuck L."/>
            <person name="Bessette D."/>
            <person name="Brown A."/>
            <person name="FitzGerald M."/>
            <person name="Lui A."/>
            <person name="Macdonald J.P."/>
            <person name="Priest M."/>
            <person name="Orbach M.J."/>
            <person name="Galgiani J.N."/>
            <person name="Kirkland T.N."/>
            <person name="Cole G.T."/>
            <person name="Birren B.W."/>
            <person name="Henn M.R."/>
            <person name="Taylor J.W."/>
            <person name="Rounsley S.D."/>
        </authorList>
    </citation>
    <scope>NUCLEOTIDE SEQUENCE [LARGE SCALE GENOMIC DNA]</scope>
    <source>
        <strain evidence="3">RMSCC 2394</strain>
    </source>
</reference>
<gene>
    <name evidence="2" type="ORF">CIRG_09211</name>
</gene>
<protein>
    <submittedName>
        <fullName evidence="2">Uncharacterized protein</fullName>
    </submittedName>
</protein>
<accession>A0A0J6YSL9</accession>
<feature type="compositionally biased region" description="Basic and acidic residues" evidence="1">
    <location>
        <begin position="235"/>
        <end position="253"/>
    </location>
</feature>